<evidence type="ECO:0000259" key="3">
    <source>
        <dbReference type="PROSITE" id="PS50146"/>
    </source>
</evidence>
<dbReference type="PANTHER" id="PTHR12358:SF54">
    <property type="entry name" value="SPHINGOSINE KINASE RELATED PROTEIN"/>
    <property type="match status" value="1"/>
</dbReference>
<protein>
    <submittedName>
        <fullName evidence="4">Diacylglycerol kinase family protein</fullName>
    </submittedName>
</protein>
<proteinExistence type="inferred from homology"/>
<dbReference type="RefSeq" id="WP_350258124.1">
    <property type="nucleotide sequence ID" value="NZ_CP138335.1"/>
</dbReference>
<dbReference type="InterPro" id="IPR001206">
    <property type="entry name" value="Diacylglycerol_kinase_cat_dom"/>
</dbReference>
<dbReference type="Gene3D" id="2.60.200.40">
    <property type="match status" value="1"/>
</dbReference>
<dbReference type="GO" id="GO:0016301">
    <property type="term" value="F:kinase activity"/>
    <property type="evidence" value="ECO:0007669"/>
    <property type="project" value="UniProtKB-KW"/>
</dbReference>
<accession>A0AAU7V7F5</accession>
<dbReference type="InterPro" id="IPR050187">
    <property type="entry name" value="Lipid_Phosphate_FormReg"/>
</dbReference>
<dbReference type="AlphaFoldDB" id="A0AAU7V7F5"/>
<evidence type="ECO:0000313" key="4">
    <source>
        <dbReference type="EMBL" id="XBW07924.1"/>
    </source>
</evidence>
<reference evidence="4" key="1">
    <citation type="submission" date="2023-11" db="EMBL/GenBank/DDBJ databases">
        <title>Scrofimicrobium hongkongense sp. nov., isolated from a patient with peritonitis.</title>
        <authorList>
            <person name="Lao H.Y."/>
            <person name="Wong A.Y.P."/>
            <person name="Ng T.L."/>
            <person name="Wong R.Y.L."/>
            <person name="Yau M.C.Y."/>
            <person name="Lam J.Y.W."/>
            <person name="Siu G.K.H."/>
        </authorList>
    </citation>
    <scope>NUCLEOTIDE SEQUENCE</scope>
    <source>
        <strain evidence="4">R131</strain>
    </source>
</reference>
<dbReference type="Pfam" id="PF00781">
    <property type="entry name" value="DAGK_cat"/>
    <property type="match status" value="1"/>
</dbReference>
<organism evidence="4">
    <name type="scientific">Scrofimicrobium appendicitidis</name>
    <dbReference type="NCBI Taxonomy" id="3079930"/>
    <lineage>
        <taxon>Bacteria</taxon>
        <taxon>Bacillati</taxon>
        <taxon>Actinomycetota</taxon>
        <taxon>Actinomycetes</taxon>
        <taxon>Actinomycetales</taxon>
        <taxon>Actinomycetaceae</taxon>
        <taxon>Scrofimicrobium</taxon>
    </lineage>
</organism>
<dbReference type="PANTHER" id="PTHR12358">
    <property type="entry name" value="SPHINGOSINE KINASE"/>
    <property type="match status" value="1"/>
</dbReference>
<dbReference type="InterPro" id="IPR017438">
    <property type="entry name" value="ATP-NAD_kinase_N"/>
</dbReference>
<dbReference type="InterPro" id="IPR016064">
    <property type="entry name" value="NAD/diacylglycerol_kinase_sf"/>
</dbReference>
<keyword evidence="4" id="KW-0418">Kinase</keyword>
<dbReference type="SMART" id="SM00046">
    <property type="entry name" value="DAGKc"/>
    <property type="match status" value="1"/>
</dbReference>
<dbReference type="EMBL" id="CP138335">
    <property type="protein sequence ID" value="XBW07924.1"/>
    <property type="molecule type" value="Genomic_DNA"/>
</dbReference>
<feature type="domain" description="DAGKc" evidence="3">
    <location>
        <begin position="82"/>
        <end position="171"/>
    </location>
</feature>
<sequence>MNGPMLVLLYALVVSGGVSAALLRTLHRRPAHLPRPGGKTVAPGRVWVIANPTKPDDYARFQQTINTLCQRMTGHPAQWLETTREDPGTGQAAKALATKPAVVIAAGGDGTVRAVAAGLAHSGVPMGIIPVGTGNLVARNLGLPLDLPSALEVAVSGRTAPIDLAWLRLERVSEPGELPAEGGLLRALRPEVDVAENEFAYLVIAGIGFDGETMANTSARLKRAVGWSAYVFTALKSLRIERMKATVTLYHPQGVAGARPKWAKAVPPQVYQAIEDSHTLGQDAANQDRYVTGLRARTVLMANCGTLPFTVLAPYAEIDDGLLDVIAIDTKGGLFGWINLAAKVLAQSVGLRPFNLRRDLGQISFQQCHAVQVDTNRPYPVQVDGDPVGTARTVITRLDEGALLMRHPWLPSTTGALLHH</sequence>
<comment type="similarity">
    <text evidence="2">Belongs to the diacylglycerol/lipid kinase family.</text>
</comment>
<evidence type="ECO:0000256" key="2">
    <source>
        <dbReference type="ARBA" id="ARBA00005983"/>
    </source>
</evidence>
<name>A0AAU7V7F5_9ACTO</name>
<dbReference type="PROSITE" id="PS50146">
    <property type="entry name" value="DAGK"/>
    <property type="match status" value="1"/>
</dbReference>
<dbReference type="Gene3D" id="3.40.50.10330">
    <property type="entry name" value="Probable inorganic polyphosphate/atp-NAD kinase, domain 1"/>
    <property type="match status" value="1"/>
</dbReference>
<dbReference type="KEGG" id="sapp:SAC06_09835"/>
<dbReference type="SUPFAM" id="SSF111331">
    <property type="entry name" value="NAD kinase/diacylglycerol kinase-like"/>
    <property type="match status" value="1"/>
</dbReference>
<gene>
    <name evidence="4" type="ORF">SAC06_09835</name>
</gene>
<evidence type="ECO:0000256" key="1">
    <source>
        <dbReference type="ARBA" id="ARBA00001946"/>
    </source>
</evidence>
<comment type="cofactor">
    <cofactor evidence="1">
        <name>Mg(2+)</name>
        <dbReference type="ChEBI" id="CHEBI:18420"/>
    </cofactor>
</comment>
<keyword evidence="4" id="KW-0808">Transferase</keyword>